<accession>A0A420MJL8</accession>
<proteinExistence type="predicted"/>
<name>A0A420MJL8_FUSOX</name>
<evidence type="ECO:0000313" key="2">
    <source>
        <dbReference type="Proteomes" id="UP000285084"/>
    </source>
</evidence>
<dbReference type="AlphaFoldDB" id="A0A420MJL8"/>
<reference evidence="1 2" key="1">
    <citation type="journal article" date="2018" name="Sci. Rep.">
        <title>Characterisation of pathogen-specific regions and novel effector candidates in Fusarium oxysporum f. sp. cepae.</title>
        <authorList>
            <person name="Armitage A.D."/>
            <person name="Taylor A."/>
            <person name="Sobczyk M.K."/>
            <person name="Baxter L."/>
            <person name="Greenfield B.P."/>
            <person name="Bates H.J."/>
            <person name="Wilson F."/>
            <person name="Jackson A.C."/>
            <person name="Ott S."/>
            <person name="Harrison R.J."/>
            <person name="Clarkson J.P."/>
        </authorList>
    </citation>
    <scope>NUCLEOTIDE SEQUENCE [LARGE SCALE GENOMIC DNA]</scope>
    <source>
        <strain evidence="1 2">Fo_A13</strain>
    </source>
</reference>
<evidence type="ECO:0000313" key="1">
    <source>
        <dbReference type="EMBL" id="RKK68236.1"/>
    </source>
</evidence>
<gene>
    <name evidence="1" type="ORF">BFJ69_g13799</name>
</gene>
<sequence length="37" mass="3642">MDPGQNTLPTAAPADNISGLDGYSASQAYVTGVSGQS</sequence>
<dbReference type="EMBL" id="MRCX01000195">
    <property type="protein sequence ID" value="RKK68236.1"/>
    <property type="molecule type" value="Genomic_DNA"/>
</dbReference>
<protein>
    <submittedName>
        <fullName evidence="1">Uncharacterized protein</fullName>
    </submittedName>
</protein>
<organism evidence="1 2">
    <name type="scientific">Fusarium oxysporum</name>
    <name type="common">Fusarium vascular wilt</name>
    <dbReference type="NCBI Taxonomy" id="5507"/>
    <lineage>
        <taxon>Eukaryota</taxon>
        <taxon>Fungi</taxon>
        <taxon>Dikarya</taxon>
        <taxon>Ascomycota</taxon>
        <taxon>Pezizomycotina</taxon>
        <taxon>Sordariomycetes</taxon>
        <taxon>Hypocreomycetidae</taxon>
        <taxon>Hypocreales</taxon>
        <taxon>Nectriaceae</taxon>
        <taxon>Fusarium</taxon>
        <taxon>Fusarium oxysporum species complex</taxon>
    </lineage>
</organism>
<dbReference type="Proteomes" id="UP000285084">
    <property type="component" value="Unassembled WGS sequence"/>
</dbReference>
<comment type="caution">
    <text evidence="1">The sequence shown here is derived from an EMBL/GenBank/DDBJ whole genome shotgun (WGS) entry which is preliminary data.</text>
</comment>